<dbReference type="SUPFAM" id="SSF75304">
    <property type="entry name" value="Amidase signature (AS) enzymes"/>
    <property type="match status" value="1"/>
</dbReference>
<name>A0A448WGI3_9PLAT</name>
<keyword evidence="2" id="KW-1185">Reference proteome</keyword>
<evidence type="ECO:0000313" key="1">
    <source>
        <dbReference type="EMBL" id="VEL11038.1"/>
    </source>
</evidence>
<evidence type="ECO:0000313" key="2">
    <source>
        <dbReference type="Proteomes" id="UP000784294"/>
    </source>
</evidence>
<evidence type="ECO:0008006" key="3">
    <source>
        <dbReference type="Google" id="ProtNLM"/>
    </source>
</evidence>
<dbReference type="Gene3D" id="3.90.1300.10">
    <property type="entry name" value="Amidase signature (AS) domain"/>
    <property type="match status" value="1"/>
</dbReference>
<organism evidence="1 2">
    <name type="scientific">Protopolystoma xenopodis</name>
    <dbReference type="NCBI Taxonomy" id="117903"/>
    <lineage>
        <taxon>Eukaryota</taxon>
        <taxon>Metazoa</taxon>
        <taxon>Spiralia</taxon>
        <taxon>Lophotrochozoa</taxon>
        <taxon>Platyhelminthes</taxon>
        <taxon>Monogenea</taxon>
        <taxon>Polyopisthocotylea</taxon>
        <taxon>Polystomatidea</taxon>
        <taxon>Polystomatidae</taxon>
        <taxon>Protopolystoma</taxon>
    </lineage>
</organism>
<dbReference type="EMBL" id="CAAALY010010665">
    <property type="protein sequence ID" value="VEL11038.1"/>
    <property type="molecule type" value="Genomic_DNA"/>
</dbReference>
<gene>
    <name evidence="1" type="ORF">PXEA_LOCUS4478</name>
</gene>
<dbReference type="Proteomes" id="UP000784294">
    <property type="component" value="Unassembled WGS sequence"/>
</dbReference>
<sequence>MLEHLAALKELRQLILSSWTTAGLDAVICPVAGFAGPLPLAPKASFTGMLSYANLTNVLGCPAGALPSGYRVDQNLDLRPLEQAVAKTPVRKTVAPNAEGVYMTEDEAYPTHSPWHRSMPGVSLRLVCTLFFLALCRIMNGREGRTMLGGNDVELTNICS</sequence>
<accession>A0A448WGI3</accession>
<proteinExistence type="predicted"/>
<dbReference type="InterPro" id="IPR036928">
    <property type="entry name" value="AS_sf"/>
</dbReference>
<reference evidence="1" key="1">
    <citation type="submission" date="2018-11" db="EMBL/GenBank/DDBJ databases">
        <authorList>
            <consortium name="Pathogen Informatics"/>
        </authorList>
    </citation>
    <scope>NUCLEOTIDE SEQUENCE</scope>
</reference>
<protein>
    <recommendedName>
        <fullName evidence="3">Amidase domain-containing protein</fullName>
    </recommendedName>
</protein>
<comment type="caution">
    <text evidence="1">The sequence shown here is derived from an EMBL/GenBank/DDBJ whole genome shotgun (WGS) entry which is preliminary data.</text>
</comment>
<dbReference type="AlphaFoldDB" id="A0A448WGI3"/>